<accession>A0A0D2ICS7</accession>
<dbReference type="VEuPathDB" id="FungiDB:Z518_10097"/>
<evidence type="ECO:0000313" key="4">
    <source>
        <dbReference type="Proteomes" id="UP000053617"/>
    </source>
</evidence>
<protein>
    <recommendedName>
        <fullName evidence="2">Fungal-type protein kinase domain-containing protein</fullName>
    </recommendedName>
</protein>
<dbReference type="PANTHER" id="PTHR38248">
    <property type="entry name" value="FUNK1 6"/>
    <property type="match status" value="1"/>
</dbReference>
<evidence type="ECO:0000313" key="3">
    <source>
        <dbReference type="EMBL" id="KIX01031.1"/>
    </source>
</evidence>
<gene>
    <name evidence="3" type="ORF">Z518_10097</name>
</gene>
<dbReference type="AlphaFoldDB" id="A0A0D2ICS7"/>
<organism evidence="3 4">
    <name type="scientific">Rhinocladiella mackenziei CBS 650.93</name>
    <dbReference type="NCBI Taxonomy" id="1442369"/>
    <lineage>
        <taxon>Eukaryota</taxon>
        <taxon>Fungi</taxon>
        <taxon>Dikarya</taxon>
        <taxon>Ascomycota</taxon>
        <taxon>Pezizomycotina</taxon>
        <taxon>Eurotiomycetes</taxon>
        <taxon>Chaetothyriomycetidae</taxon>
        <taxon>Chaetothyriales</taxon>
        <taxon>Herpotrichiellaceae</taxon>
        <taxon>Rhinocladiella</taxon>
    </lineage>
</organism>
<reference evidence="3 4" key="1">
    <citation type="submission" date="2015-01" db="EMBL/GenBank/DDBJ databases">
        <title>The Genome Sequence of Rhinocladiella mackenzie CBS 650.93.</title>
        <authorList>
            <consortium name="The Broad Institute Genomics Platform"/>
            <person name="Cuomo C."/>
            <person name="de Hoog S."/>
            <person name="Gorbushina A."/>
            <person name="Stielow B."/>
            <person name="Teixiera M."/>
            <person name="Abouelleil A."/>
            <person name="Chapman S.B."/>
            <person name="Priest M."/>
            <person name="Young S.K."/>
            <person name="Wortman J."/>
            <person name="Nusbaum C."/>
            <person name="Birren B."/>
        </authorList>
    </citation>
    <scope>NUCLEOTIDE SEQUENCE [LARGE SCALE GENOMIC DNA]</scope>
    <source>
        <strain evidence="3 4">CBS 650.93</strain>
    </source>
</reference>
<feature type="region of interest" description="Disordered" evidence="1">
    <location>
        <begin position="759"/>
        <end position="783"/>
    </location>
</feature>
<dbReference type="EMBL" id="KN847482">
    <property type="protein sequence ID" value="KIX01031.1"/>
    <property type="molecule type" value="Genomic_DNA"/>
</dbReference>
<feature type="compositionally biased region" description="Basic residues" evidence="1">
    <location>
        <begin position="27"/>
        <end position="47"/>
    </location>
</feature>
<dbReference type="RefSeq" id="XP_013268167.1">
    <property type="nucleotide sequence ID" value="XM_013412713.1"/>
</dbReference>
<evidence type="ECO:0000259" key="2">
    <source>
        <dbReference type="Pfam" id="PF17667"/>
    </source>
</evidence>
<name>A0A0D2ICS7_9EURO</name>
<dbReference type="PANTHER" id="PTHR38248:SF2">
    <property type="entry name" value="FUNK1 11"/>
    <property type="match status" value="1"/>
</dbReference>
<feature type="region of interest" description="Disordered" evidence="1">
    <location>
        <begin position="27"/>
        <end position="62"/>
    </location>
</feature>
<dbReference type="Proteomes" id="UP000053617">
    <property type="component" value="Unassembled WGS sequence"/>
</dbReference>
<evidence type="ECO:0000256" key="1">
    <source>
        <dbReference type="SAM" id="MobiDB-lite"/>
    </source>
</evidence>
<dbReference type="Pfam" id="PF17667">
    <property type="entry name" value="Pkinase_fungal"/>
    <property type="match status" value="1"/>
</dbReference>
<dbReference type="SUPFAM" id="SSF56112">
    <property type="entry name" value="Protein kinase-like (PK-like)"/>
    <property type="match status" value="1"/>
</dbReference>
<dbReference type="GeneID" id="25298168"/>
<dbReference type="Gene3D" id="1.10.510.10">
    <property type="entry name" value="Transferase(Phosphotransferase) domain 1"/>
    <property type="match status" value="1"/>
</dbReference>
<feature type="domain" description="Fungal-type protein kinase" evidence="2">
    <location>
        <begin position="200"/>
        <end position="638"/>
    </location>
</feature>
<feature type="compositionally biased region" description="Basic and acidic residues" evidence="1">
    <location>
        <begin position="48"/>
        <end position="62"/>
    </location>
</feature>
<dbReference type="InterPro" id="IPR011009">
    <property type="entry name" value="Kinase-like_dom_sf"/>
</dbReference>
<proteinExistence type="predicted"/>
<sequence length="783" mass="90443">MNPPAGPSSRPRRKAIEKALKKVHNIYRRGTKTSRAISTKRAKKTRKRAQDRTPSRSLSHVDNDDSSVQYILTPNHKHMLYYSGMIQKDNVIHVDEIDLETLVNARGITRKNIPYDIFRSTFLGPFKHKDERPRLKIKAIKNVGIGDWEQTSFFQRLQKALPKKALNDLILSSPFSKTLSGTKQGKKPHSQPDFFFHLGTNTDWAHVELIFKHTRSSLQKAPEKFLQWLRSAWNIFYHQPFRRHIYGILFLQPYALITYVDHGCAGYSEPLDFVKNPQHTQFLTDFLADFIAEPEHRGRDPHVTAHGKDGSIFIEHAGIKWAEVFDGLLCYRPRVFKRNLRVSRVHPIDFPEDKWVMKNTWEEILENPSPPAEEEVLRILVEANVRGLPQLHESCRSTIKHIHNIEPLSDNVKTSSDKTKISSDNIKVSSDNMEVLTSKFPPNCENALAAITNRIMMVVESGFVSKRTSKSNLSGVSSGITDKEFVFPDRERKKFSNECIDVRRRRARLIISYCQPLKEAMRNAQPKELMRTIRDAMIVYYEAYKRPEPGFLHGDISIENIMVPVEETQLTGGLTHETLRGTLIDWNLCFTADGRASSRSIRSGTPAFMAPSLLRDKPVTRRTLGHDMESFFAVMLWVASLNYDDEIAFQDKPLVNVVIEKKPTTDIANAKLLWFQVAAEFEESIINHFEQPYREDDDFVECTWDLRHVLYKGDYDEDDFRRGRKGRRDLEDTNDDDPMKERLFKECMTVFDMHLGDEGNQSGSYQLDKIDTRGDLEESEDEI</sequence>
<keyword evidence="4" id="KW-1185">Reference proteome</keyword>
<dbReference type="HOGENOM" id="CLU_366874_0_0_1"/>
<dbReference type="InterPro" id="IPR040976">
    <property type="entry name" value="Pkinase_fungal"/>
</dbReference>
<dbReference type="OrthoDB" id="5584477at2759"/>